<evidence type="ECO:0000313" key="3">
    <source>
        <dbReference type="Proteomes" id="UP001141950"/>
    </source>
</evidence>
<gene>
    <name evidence="2" type="ORF">NQZ67_05495</name>
</gene>
<dbReference type="RefSeq" id="WP_257443531.1">
    <property type="nucleotide sequence ID" value="NZ_JANIPJ010000003.1"/>
</dbReference>
<protein>
    <submittedName>
        <fullName evidence="2">SigmaY antisigma factor component</fullName>
    </submittedName>
</protein>
<keyword evidence="1" id="KW-0812">Transmembrane</keyword>
<evidence type="ECO:0000313" key="2">
    <source>
        <dbReference type="EMBL" id="MCR2803333.1"/>
    </source>
</evidence>
<accession>A0A9X2S9A5</accession>
<sequence length="70" mass="8717">MEEQLRESVWFWLGLAAILLTQSTWLFLDARKRESMPWFWGIWGLFQFPLPLIFYWLIVRLRLFQRGKRK</sequence>
<keyword evidence="1" id="KW-0472">Membrane</keyword>
<organism evidence="2 3">
    <name type="scientific">Paenibacillus soyae</name>
    <dbReference type="NCBI Taxonomy" id="2969249"/>
    <lineage>
        <taxon>Bacteria</taxon>
        <taxon>Bacillati</taxon>
        <taxon>Bacillota</taxon>
        <taxon>Bacilli</taxon>
        <taxon>Bacillales</taxon>
        <taxon>Paenibacillaceae</taxon>
        <taxon>Paenibacillus</taxon>
    </lineage>
</organism>
<proteinExistence type="predicted"/>
<name>A0A9X2S9A5_9BACL</name>
<comment type="caution">
    <text evidence="2">The sequence shown here is derived from an EMBL/GenBank/DDBJ whole genome shotgun (WGS) entry which is preliminary data.</text>
</comment>
<feature type="transmembrane region" description="Helical" evidence="1">
    <location>
        <begin position="9"/>
        <end position="28"/>
    </location>
</feature>
<feature type="transmembrane region" description="Helical" evidence="1">
    <location>
        <begin position="40"/>
        <end position="59"/>
    </location>
</feature>
<keyword evidence="3" id="KW-1185">Reference proteome</keyword>
<dbReference type="AlphaFoldDB" id="A0A9X2S9A5"/>
<dbReference type="EMBL" id="JANIPJ010000003">
    <property type="protein sequence ID" value="MCR2803333.1"/>
    <property type="molecule type" value="Genomic_DNA"/>
</dbReference>
<dbReference type="Proteomes" id="UP001141950">
    <property type="component" value="Unassembled WGS sequence"/>
</dbReference>
<evidence type="ECO:0000256" key="1">
    <source>
        <dbReference type="SAM" id="Phobius"/>
    </source>
</evidence>
<reference evidence="2" key="1">
    <citation type="submission" date="2022-08" db="EMBL/GenBank/DDBJ databases">
        <title>The genomic sequence of strain Paenibacillus sp. SCIV0701.</title>
        <authorList>
            <person name="Zhao H."/>
        </authorList>
    </citation>
    <scope>NUCLEOTIDE SEQUENCE</scope>
    <source>
        <strain evidence="2">SCIV0701</strain>
    </source>
</reference>
<keyword evidence="1" id="KW-1133">Transmembrane helix</keyword>